<dbReference type="PROSITE" id="PS00028">
    <property type="entry name" value="ZINC_FINGER_C2H2_1"/>
    <property type="match status" value="20"/>
</dbReference>
<feature type="region of interest" description="Disordered" evidence="12">
    <location>
        <begin position="679"/>
        <end position="711"/>
    </location>
</feature>
<dbReference type="FunFam" id="3.30.160.60:FF:000100">
    <property type="entry name" value="Zinc finger 45-like"/>
    <property type="match status" value="1"/>
</dbReference>
<feature type="domain" description="C2H2-type" evidence="13">
    <location>
        <begin position="288"/>
        <end position="315"/>
    </location>
</feature>
<evidence type="ECO:0000256" key="11">
    <source>
        <dbReference type="PROSITE-ProRule" id="PRU00042"/>
    </source>
</evidence>
<feature type="compositionally biased region" description="Basic and acidic residues" evidence="12">
    <location>
        <begin position="682"/>
        <end position="691"/>
    </location>
</feature>
<dbReference type="FunFam" id="3.30.160.60:FF:000446">
    <property type="entry name" value="Zinc finger protein"/>
    <property type="match status" value="2"/>
</dbReference>
<feature type="domain" description="C2H2-type" evidence="13">
    <location>
        <begin position="344"/>
        <end position="371"/>
    </location>
</feature>
<feature type="domain" description="C2H2-type" evidence="13">
    <location>
        <begin position="121"/>
        <end position="143"/>
    </location>
</feature>
<feature type="domain" description="C2H2-type" evidence="13">
    <location>
        <begin position="911"/>
        <end position="938"/>
    </location>
</feature>
<dbReference type="Pfam" id="PF13912">
    <property type="entry name" value="zf-C2H2_6"/>
    <property type="match status" value="2"/>
</dbReference>
<evidence type="ECO:0000256" key="8">
    <source>
        <dbReference type="ARBA" id="ARBA00023125"/>
    </source>
</evidence>
<dbReference type="FunFam" id="3.30.160.60:FF:001182">
    <property type="entry name" value="Zinc finger, C2H2 type"/>
    <property type="match status" value="1"/>
</dbReference>
<feature type="compositionally biased region" description="Polar residues" evidence="12">
    <location>
        <begin position="1017"/>
        <end position="1026"/>
    </location>
</feature>
<feature type="region of interest" description="Disordered" evidence="12">
    <location>
        <begin position="1171"/>
        <end position="1220"/>
    </location>
</feature>
<feature type="domain" description="C2H2-type" evidence="13">
    <location>
        <begin position="93"/>
        <end position="120"/>
    </location>
</feature>
<feature type="domain" description="C2H2-type" evidence="13">
    <location>
        <begin position="1444"/>
        <end position="1472"/>
    </location>
</feature>
<feature type="compositionally biased region" description="Low complexity" evidence="12">
    <location>
        <begin position="1211"/>
        <end position="1220"/>
    </location>
</feature>
<dbReference type="FunFam" id="3.30.160.60:FF:000557">
    <property type="entry name" value="zinc finger and SCAN domain-containing protein 29"/>
    <property type="match status" value="1"/>
</dbReference>
<feature type="compositionally biased region" description="Polar residues" evidence="12">
    <location>
        <begin position="1189"/>
        <end position="1210"/>
    </location>
</feature>
<feature type="domain" description="C2H2-type" evidence="13">
    <location>
        <begin position="1537"/>
        <end position="1564"/>
    </location>
</feature>
<keyword evidence="7" id="KW-0805">Transcription regulation</keyword>
<evidence type="ECO:0000313" key="14">
    <source>
        <dbReference type="EMBL" id="KAK7067056.1"/>
    </source>
</evidence>
<dbReference type="InterPro" id="IPR013087">
    <property type="entry name" value="Znf_C2H2_type"/>
</dbReference>
<evidence type="ECO:0000256" key="5">
    <source>
        <dbReference type="ARBA" id="ARBA00022771"/>
    </source>
</evidence>
<evidence type="ECO:0000256" key="6">
    <source>
        <dbReference type="ARBA" id="ARBA00022833"/>
    </source>
</evidence>
<feature type="region of interest" description="Disordered" evidence="12">
    <location>
        <begin position="730"/>
        <end position="806"/>
    </location>
</feature>
<dbReference type="PANTHER" id="PTHR16515">
    <property type="entry name" value="PR DOMAIN ZINC FINGER PROTEIN"/>
    <property type="match status" value="1"/>
</dbReference>
<dbReference type="GO" id="GO:0048598">
    <property type="term" value="P:embryonic morphogenesis"/>
    <property type="evidence" value="ECO:0007669"/>
    <property type="project" value="UniProtKB-ARBA"/>
</dbReference>
<feature type="region of interest" description="Disordered" evidence="12">
    <location>
        <begin position="1115"/>
        <end position="1136"/>
    </location>
</feature>
<dbReference type="GO" id="GO:0008270">
    <property type="term" value="F:zinc ion binding"/>
    <property type="evidence" value="ECO:0007669"/>
    <property type="project" value="UniProtKB-KW"/>
</dbReference>
<dbReference type="Pfam" id="PF00096">
    <property type="entry name" value="zf-C2H2"/>
    <property type="match status" value="11"/>
</dbReference>
<keyword evidence="3" id="KW-0479">Metal-binding</keyword>
<keyword evidence="9" id="KW-0804">Transcription</keyword>
<dbReference type="FunFam" id="3.30.160.60:FF:001156">
    <property type="entry name" value="Zinc finger protein 407"/>
    <property type="match status" value="1"/>
</dbReference>
<feature type="compositionally biased region" description="Low complexity" evidence="12">
    <location>
        <begin position="1585"/>
        <end position="1594"/>
    </location>
</feature>
<dbReference type="PANTHER" id="PTHR16515:SF49">
    <property type="entry name" value="GASTRULA ZINC FINGER PROTEIN XLCGF49.1-LIKE-RELATED"/>
    <property type="match status" value="1"/>
</dbReference>
<comment type="similarity">
    <text evidence="2">Belongs to the krueppel C2H2-type zinc-finger protein family.</text>
</comment>
<feature type="compositionally biased region" description="Basic and acidic residues" evidence="12">
    <location>
        <begin position="931"/>
        <end position="941"/>
    </location>
</feature>
<feature type="domain" description="C2H2-type" evidence="13">
    <location>
        <begin position="883"/>
        <end position="910"/>
    </location>
</feature>
<feature type="compositionally biased region" description="Polar residues" evidence="12">
    <location>
        <begin position="1124"/>
        <end position="1136"/>
    </location>
</feature>
<evidence type="ECO:0000256" key="1">
    <source>
        <dbReference type="ARBA" id="ARBA00004123"/>
    </source>
</evidence>
<keyword evidence="4" id="KW-0677">Repeat</keyword>
<sequence>MDSAPPLNLTTTVKVKELEIEAEDEPRDYTVEGELVEEAVENEGQDPLTEDVHIKIDEKEIENEVKNNDKLHAVPTEEALVPKNGISSFGKEYQCSSCAASFSRASQLRAHERSHVEEQIYECDKCDAVYSRIGELMAHRREHHRHSLWCSECDSFFSSYSAVRIHMRQHKGYKPFKCTDCTMSFSQLCHLNIHRRVHTGEKPFVCSICQQKFKQASHLTAHLRIHTNDKPYKCNICPAAFSQTSSLTRHKRRHSGEKPYKCKECGALFVERRNLSRHMLTHTGERPYQCDKCCFRFSQMVDLKRHKMSHDGIKPYKCDVCEAAFSRQNNLRWHKLTHEGDTPFKCEKCNAGFSLKRDLKAHMRTHAGVKPYQCSFCPATFAQLNTLKRHKFCHNGERAFVCGQCERAFKDKSALRRHSLRHEAVKPYACDKCNSTFIEFRNLKRHKVTVHGEERFEGADVEINETENSQNSLCPIKKRPEKNPDTSLGEIYEPGFPSSTLQQQIEVTPQTLQSQTDSLSAAGTLQQVPVQPAQTEMATPLPPHPQLSEILTIPSQTPGQMPTLLLTQPGQPPRPARPANTCQNHQSHVMTFMEGNYNQWQSWCFCDTPNIPDANQSVVDNAGVVVSQPPTTPVAVVSAAPPGSQIAYADLQQCMQHQAIGIREMSQTEYQVSQFNSNYGDTAHHYEDTSHSDSMTSASQQQQQPLEQQSNPAKLEHVGEQRLFAISDMQQTEHNHHQIPQHAVPQQQLLQHQQQYNHQHIQQINSQPPQQQQVQPSQPIQQQQQHAHQGVPEPLKEEQRPQQKAPHFEIEHTQEVQAGVDPQVTCQYSLTVSNPATGDIQIQSEAFPANPSDQTVGASSIKKKRTGSHLTAHKRIHNNERPFGCEVCQHTFTQKSALKRHSFTHGGDKPHKCEYCIARFSQRNDLKRHIRSHEGDNKKENPVPQKSCNKKLKVEEGDSKVEDSAKNHKKVYPCMYEDCNIVYNNAHLLARHIRSCHEIKKEALQEESKKKRRKENSILSPGSPDQNDVLPSHKGKAVPTRTSKRLREAARKKKPKSDSDYIMGDFVDMLDDEDMVPVQKSKLIKKEKSPEEKVVVGAKEKMESWCFCEVPHGPDEPHTRANVESKSNVEQPGNMNESATVQQVAACQAVDGIIASADASGATSLLQLSMEHVQHSSQPPPTVIAESFPSHSAPNDSGNISSAVTASTPHSTSNSENTATTTEYHGQELQVASSQTDSAVIVAPSSNQLATVSHAQILNASQLVAQDGTIYIEAGGMLSNGAVVINPGQGTFISYEPITISSDGQVLGVPVPNSGTETLMIQPTGGTVDTSSATGTVTYTTATQVSEPSTTSQPIQYATLGGEVISLLSPVEPSKESVSSLDKFTLITKPHECSVCAKPFTQKRSLWSHMHTAHPDLYSCSECYAAFTTEEYLKHHKSQHEKIHVCITCGMAFTAKSTLTRHRQQMHSTSRNASEEKEKIYECDVCKNRFFQQSDLKRHMLGHTGEKPFKCKLCDTGFTRTSSLNKHTRIHTGEKPYVCTECDQAFAYSYQFNRHKKIHKIQSPSTQQEQLQQPAPSTAIRPEPQQQQQQTDQDNYNSGVPFMFV</sequence>
<dbReference type="FunFam" id="3.30.160.60:FF:000630">
    <property type="entry name" value="Zinc finger protein 180"/>
    <property type="match status" value="1"/>
</dbReference>
<evidence type="ECO:0000256" key="9">
    <source>
        <dbReference type="ARBA" id="ARBA00023163"/>
    </source>
</evidence>
<feature type="region of interest" description="Disordered" evidence="12">
    <location>
        <begin position="848"/>
        <end position="869"/>
    </location>
</feature>
<evidence type="ECO:0000256" key="7">
    <source>
        <dbReference type="ARBA" id="ARBA00023015"/>
    </source>
</evidence>
<feature type="region of interest" description="Disordered" evidence="12">
    <location>
        <begin position="931"/>
        <end position="964"/>
    </location>
</feature>
<protein>
    <recommendedName>
        <fullName evidence="13">C2H2-type domain-containing protein</fullName>
    </recommendedName>
</protein>
<feature type="region of interest" description="Disordered" evidence="12">
    <location>
        <begin position="1560"/>
        <end position="1600"/>
    </location>
</feature>
<feature type="domain" description="C2H2-type" evidence="13">
    <location>
        <begin position="372"/>
        <end position="399"/>
    </location>
</feature>
<reference evidence="14 15" key="1">
    <citation type="submission" date="2023-11" db="EMBL/GenBank/DDBJ databases">
        <title>Halocaridina rubra genome assembly.</title>
        <authorList>
            <person name="Smith C."/>
        </authorList>
    </citation>
    <scope>NUCLEOTIDE SEQUENCE [LARGE SCALE GENOMIC DNA]</scope>
    <source>
        <strain evidence="14">EP-1</strain>
        <tissue evidence="14">Whole</tissue>
    </source>
</reference>
<feature type="domain" description="C2H2-type" evidence="13">
    <location>
        <begin position="1418"/>
        <end position="1440"/>
    </location>
</feature>
<accession>A0AAN8ZSS4</accession>
<feature type="domain" description="C2H2-type" evidence="13">
    <location>
        <begin position="204"/>
        <end position="231"/>
    </location>
</feature>
<feature type="domain" description="C2H2-type" evidence="13">
    <location>
        <begin position="176"/>
        <end position="203"/>
    </location>
</feature>
<dbReference type="GO" id="GO:0003677">
    <property type="term" value="F:DNA binding"/>
    <property type="evidence" value="ECO:0007669"/>
    <property type="project" value="UniProtKB-KW"/>
</dbReference>
<dbReference type="FunFam" id="3.30.160.60:FF:002343">
    <property type="entry name" value="Zinc finger protein 33A"/>
    <property type="match status" value="1"/>
</dbReference>
<evidence type="ECO:0000256" key="4">
    <source>
        <dbReference type="ARBA" id="ARBA00022737"/>
    </source>
</evidence>
<feature type="compositionally biased region" description="Basic and acidic residues" evidence="12">
    <location>
        <begin position="952"/>
        <end position="964"/>
    </location>
</feature>
<feature type="region of interest" description="Disordered" evidence="12">
    <location>
        <begin position="1005"/>
        <end position="1058"/>
    </location>
</feature>
<keyword evidence="15" id="KW-1185">Reference proteome</keyword>
<feature type="compositionally biased region" description="Basic and acidic residues" evidence="12">
    <location>
        <begin position="794"/>
        <end position="806"/>
    </location>
</feature>
<feature type="compositionally biased region" description="Low complexity" evidence="12">
    <location>
        <begin position="740"/>
        <end position="789"/>
    </location>
</feature>
<evidence type="ECO:0000256" key="10">
    <source>
        <dbReference type="ARBA" id="ARBA00023242"/>
    </source>
</evidence>
<keyword evidence="10" id="KW-0539">Nucleus</keyword>
<keyword evidence="6" id="KW-0862">Zinc</keyword>
<dbReference type="SMART" id="SM00355">
    <property type="entry name" value="ZnF_C2H2"/>
    <property type="match status" value="22"/>
</dbReference>
<feature type="domain" description="C2H2-type" evidence="13">
    <location>
        <begin position="1391"/>
        <end position="1414"/>
    </location>
</feature>
<dbReference type="FunFam" id="3.30.160.60:FF:000670">
    <property type="entry name" value="zinc finger protein 22"/>
    <property type="match status" value="1"/>
</dbReference>
<keyword evidence="8" id="KW-0238">DNA-binding</keyword>
<feature type="domain" description="C2H2-type" evidence="13">
    <location>
        <begin position="260"/>
        <end position="287"/>
    </location>
</feature>
<evidence type="ECO:0000256" key="12">
    <source>
        <dbReference type="SAM" id="MobiDB-lite"/>
    </source>
</evidence>
<dbReference type="PROSITE" id="PS50157">
    <property type="entry name" value="ZINC_FINGER_C2H2_2"/>
    <property type="match status" value="22"/>
</dbReference>
<comment type="caution">
    <text evidence="14">The sequence shown here is derived from an EMBL/GenBank/DDBJ whole genome shotgun (WGS) entry which is preliminary data.</text>
</comment>
<dbReference type="EMBL" id="JAXCGZ010018937">
    <property type="protein sequence ID" value="KAK7067056.1"/>
    <property type="molecule type" value="Genomic_DNA"/>
</dbReference>
<feature type="compositionally biased region" description="Low complexity" evidence="12">
    <location>
        <begin position="692"/>
        <end position="710"/>
    </location>
</feature>
<dbReference type="InterPro" id="IPR050331">
    <property type="entry name" value="Zinc_finger"/>
</dbReference>
<feature type="domain" description="C2H2-type" evidence="13">
    <location>
        <begin position="972"/>
        <end position="1002"/>
    </location>
</feature>
<feature type="domain" description="C2H2-type" evidence="13">
    <location>
        <begin position="316"/>
        <end position="343"/>
    </location>
</feature>
<dbReference type="FunFam" id="3.30.160.60:FF:000075">
    <property type="entry name" value="Putative zinc finger protein 536"/>
    <property type="match status" value="1"/>
</dbReference>
<dbReference type="Proteomes" id="UP001381693">
    <property type="component" value="Unassembled WGS sequence"/>
</dbReference>
<feature type="domain" description="C2H2-type" evidence="13">
    <location>
        <begin position="148"/>
        <end position="175"/>
    </location>
</feature>
<dbReference type="FunFam" id="3.30.160.60:FF:000624">
    <property type="entry name" value="zinc finger protein 697"/>
    <property type="match status" value="1"/>
</dbReference>
<evidence type="ECO:0000313" key="15">
    <source>
        <dbReference type="Proteomes" id="UP001381693"/>
    </source>
</evidence>
<dbReference type="SUPFAM" id="SSF57667">
    <property type="entry name" value="beta-beta-alpha zinc fingers"/>
    <property type="match status" value="13"/>
</dbReference>
<dbReference type="FunFam" id="3.30.160.60:FF:000380">
    <property type="entry name" value="zinc finger protein 2 isoform X2"/>
    <property type="match status" value="1"/>
</dbReference>
<proteinExistence type="inferred from homology"/>
<dbReference type="Gene3D" id="3.30.160.60">
    <property type="entry name" value="Classic Zinc Finger"/>
    <property type="match status" value="20"/>
</dbReference>
<evidence type="ECO:0000256" key="2">
    <source>
        <dbReference type="ARBA" id="ARBA00006991"/>
    </source>
</evidence>
<evidence type="ECO:0000259" key="13">
    <source>
        <dbReference type="PROSITE" id="PS50157"/>
    </source>
</evidence>
<evidence type="ECO:0000256" key="3">
    <source>
        <dbReference type="ARBA" id="ARBA00022723"/>
    </source>
</evidence>
<dbReference type="InterPro" id="IPR036236">
    <property type="entry name" value="Znf_C2H2_sf"/>
</dbReference>
<feature type="domain" description="C2H2-type" evidence="13">
    <location>
        <begin position="1481"/>
        <end position="1508"/>
    </location>
</feature>
<name>A0AAN8ZSS4_HALRR</name>
<feature type="domain" description="C2H2-type" evidence="13">
    <location>
        <begin position="428"/>
        <end position="456"/>
    </location>
</feature>
<comment type="subcellular location">
    <subcellularLocation>
        <location evidence="1">Nucleus</location>
    </subcellularLocation>
</comment>
<feature type="compositionally biased region" description="Low complexity" evidence="12">
    <location>
        <begin position="1562"/>
        <end position="1577"/>
    </location>
</feature>
<dbReference type="GO" id="GO:0005634">
    <property type="term" value="C:nucleus"/>
    <property type="evidence" value="ECO:0007669"/>
    <property type="project" value="UniProtKB-SubCell"/>
</dbReference>
<gene>
    <name evidence="14" type="ORF">SK128_015328</name>
</gene>
<keyword evidence="5 11" id="KW-0863">Zinc-finger</keyword>
<dbReference type="GO" id="GO:0006355">
    <property type="term" value="P:regulation of DNA-templated transcription"/>
    <property type="evidence" value="ECO:0007669"/>
    <property type="project" value="UniProtKB-ARBA"/>
</dbReference>
<organism evidence="14 15">
    <name type="scientific">Halocaridina rubra</name>
    <name type="common">Hawaiian red shrimp</name>
    <dbReference type="NCBI Taxonomy" id="373956"/>
    <lineage>
        <taxon>Eukaryota</taxon>
        <taxon>Metazoa</taxon>
        <taxon>Ecdysozoa</taxon>
        <taxon>Arthropoda</taxon>
        <taxon>Crustacea</taxon>
        <taxon>Multicrustacea</taxon>
        <taxon>Malacostraca</taxon>
        <taxon>Eumalacostraca</taxon>
        <taxon>Eucarida</taxon>
        <taxon>Decapoda</taxon>
        <taxon>Pleocyemata</taxon>
        <taxon>Caridea</taxon>
        <taxon>Atyoidea</taxon>
        <taxon>Atyidae</taxon>
        <taxon>Halocaridina</taxon>
    </lineage>
</organism>
<feature type="domain" description="C2H2-type" evidence="13">
    <location>
        <begin position="232"/>
        <end position="259"/>
    </location>
</feature>
<feature type="domain" description="C2H2-type" evidence="13">
    <location>
        <begin position="400"/>
        <end position="427"/>
    </location>
</feature>
<feature type="domain" description="C2H2-type" evidence="13">
    <location>
        <begin position="1509"/>
        <end position="1536"/>
    </location>
</feature>